<comment type="caution">
    <text evidence="2">The sequence shown here is derived from an EMBL/GenBank/DDBJ whole genome shotgun (WGS) entry which is preliminary data.</text>
</comment>
<name>A0ABY0H453_9PEZI</name>
<proteinExistence type="predicted"/>
<reference evidence="2 3" key="1">
    <citation type="submission" date="2018-06" db="EMBL/GenBank/DDBJ databases">
        <title>Complete Genomes of Monosporascus.</title>
        <authorList>
            <person name="Robinson A.J."/>
            <person name="Natvig D.O."/>
        </authorList>
    </citation>
    <scope>NUCLEOTIDE SEQUENCE [LARGE SCALE GENOMIC DNA]</scope>
    <source>
        <strain evidence="2 3">CBS 609.92</strain>
    </source>
</reference>
<evidence type="ECO:0008006" key="4">
    <source>
        <dbReference type="Google" id="ProtNLM"/>
    </source>
</evidence>
<feature type="compositionally biased region" description="Basic and acidic residues" evidence="1">
    <location>
        <begin position="39"/>
        <end position="48"/>
    </location>
</feature>
<sequence>MGKCDCKYVCAKVTQKDKRHCKDCADHYNFAWKHEKANEKCDDTKDGPPPKAPWIPIDQGDNMLPRELGTGEAIRCFPAVNLGPLPGLLSPSGAPPSGAKVGDIGKAGLCNYDNAAIMNTNIVNTIANTKASLIKVVSGVARRRLRFGEDGDWLAFGTCESA</sequence>
<dbReference type="EMBL" id="QJNS01000240">
    <property type="protein sequence ID" value="RYO81802.1"/>
    <property type="molecule type" value="Genomic_DNA"/>
</dbReference>
<protein>
    <recommendedName>
        <fullName evidence="4">Pectate lyase</fullName>
    </recommendedName>
</protein>
<evidence type="ECO:0000256" key="1">
    <source>
        <dbReference type="SAM" id="MobiDB-lite"/>
    </source>
</evidence>
<dbReference type="Proteomes" id="UP000294003">
    <property type="component" value="Unassembled WGS sequence"/>
</dbReference>
<evidence type="ECO:0000313" key="3">
    <source>
        <dbReference type="Proteomes" id="UP000294003"/>
    </source>
</evidence>
<accession>A0ABY0H453</accession>
<feature type="region of interest" description="Disordered" evidence="1">
    <location>
        <begin position="39"/>
        <end position="61"/>
    </location>
</feature>
<gene>
    <name evidence="2" type="ORF">DL762_006927</name>
</gene>
<keyword evidence="3" id="KW-1185">Reference proteome</keyword>
<evidence type="ECO:0000313" key="2">
    <source>
        <dbReference type="EMBL" id="RYO81802.1"/>
    </source>
</evidence>
<organism evidence="2 3">
    <name type="scientific">Monosporascus cannonballus</name>
    <dbReference type="NCBI Taxonomy" id="155416"/>
    <lineage>
        <taxon>Eukaryota</taxon>
        <taxon>Fungi</taxon>
        <taxon>Dikarya</taxon>
        <taxon>Ascomycota</taxon>
        <taxon>Pezizomycotina</taxon>
        <taxon>Sordariomycetes</taxon>
        <taxon>Xylariomycetidae</taxon>
        <taxon>Xylariales</taxon>
        <taxon>Xylariales incertae sedis</taxon>
        <taxon>Monosporascus</taxon>
    </lineage>
</organism>